<sequence length="403" mass="42398">MKRSVFTALLGLLMSGCAGGGDTPEDTLRIGTIFSTTGPAASAGISSLEAATLAVEEINATGGVLGRPLELINRDDRNDPDRGRAAAQALVELQVPVIIGALTSEATLAASEVSRDAQVVLLSSSSTASVLTTAADNGYLFRTCPSDILQSRLVAQRAMAKSFRRVAVIHVPGAYGTGFASAFEADFTALGGTVTGLAEYVEGQTSYMDLLTEVYTGNPEAIVLAGYPVEASQIIRDYLSSFLVRGTFWFFTDALEDPEFITAVGASGFTFAHEGTGPAATNTAPYRAFQTAYRNKYGKESILPIDTTAYDAIYLAALALEAAGQPEGSSVREHLTAVSRDGTPYGPTEYRQAVEALRAGQDINFEGASGPVDLDANGDVVSPYHVWRISGGRLEILEPSVNP</sequence>
<dbReference type="PANTHER" id="PTHR30483:SF6">
    <property type="entry name" value="PERIPLASMIC BINDING PROTEIN OF ABC TRANSPORTER FOR NATURAL AMINO ACIDS"/>
    <property type="match status" value="1"/>
</dbReference>
<dbReference type="Proteomes" id="UP001207654">
    <property type="component" value="Unassembled WGS sequence"/>
</dbReference>
<keyword evidence="4" id="KW-0029">Amino-acid transport</keyword>
<accession>A0ABT4AEV9</accession>
<dbReference type="Gene3D" id="3.40.50.2300">
    <property type="match status" value="2"/>
</dbReference>
<dbReference type="Pfam" id="PF13458">
    <property type="entry name" value="Peripla_BP_6"/>
    <property type="match status" value="1"/>
</dbReference>
<evidence type="ECO:0000313" key="7">
    <source>
        <dbReference type="EMBL" id="MCY1080222.1"/>
    </source>
</evidence>
<dbReference type="RefSeq" id="WP_267538896.1">
    <property type="nucleotide sequence ID" value="NZ_JAPNKA010000001.1"/>
</dbReference>
<gene>
    <name evidence="7" type="ORF">OV287_37800</name>
</gene>
<organism evidence="7 8">
    <name type="scientific">Archangium lansingense</name>
    <dbReference type="NCBI Taxonomy" id="2995310"/>
    <lineage>
        <taxon>Bacteria</taxon>
        <taxon>Pseudomonadati</taxon>
        <taxon>Myxococcota</taxon>
        <taxon>Myxococcia</taxon>
        <taxon>Myxococcales</taxon>
        <taxon>Cystobacterineae</taxon>
        <taxon>Archangiaceae</taxon>
        <taxon>Archangium</taxon>
    </lineage>
</organism>
<feature type="signal peptide" evidence="5">
    <location>
        <begin position="1"/>
        <end position="20"/>
    </location>
</feature>
<dbReference type="InterPro" id="IPR000709">
    <property type="entry name" value="Leu_Ile_Val-bd"/>
</dbReference>
<dbReference type="PROSITE" id="PS51257">
    <property type="entry name" value="PROKAR_LIPOPROTEIN"/>
    <property type="match status" value="1"/>
</dbReference>
<keyword evidence="3 5" id="KW-0732">Signal</keyword>
<comment type="similarity">
    <text evidence="1">Belongs to the leucine-binding protein family.</text>
</comment>
<evidence type="ECO:0000313" key="8">
    <source>
        <dbReference type="Proteomes" id="UP001207654"/>
    </source>
</evidence>
<evidence type="ECO:0000256" key="2">
    <source>
        <dbReference type="ARBA" id="ARBA00022448"/>
    </source>
</evidence>
<keyword evidence="8" id="KW-1185">Reference proteome</keyword>
<dbReference type="CDD" id="cd06346">
    <property type="entry name" value="PBP1_ABC_ligand_binding-like"/>
    <property type="match status" value="1"/>
</dbReference>
<dbReference type="SUPFAM" id="SSF53822">
    <property type="entry name" value="Periplasmic binding protein-like I"/>
    <property type="match status" value="1"/>
</dbReference>
<evidence type="ECO:0000256" key="5">
    <source>
        <dbReference type="SAM" id="SignalP"/>
    </source>
</evidence>
<evidence type="ECO:0000256" key="1">
    <source>
        <dbReference type="ARBA" id="ARBA00010062"/>
    </source>
</evidence>
<dbReference type="InterPro" id="IPR051010">
    <property type="entry name" value="BCAA_transport"/>
</dbReference>
<dbReference type="InterPro" id="IPR028082">
    <property type="entry name" value="Peripla_BP_I"/>
</dbReference>
<protein>
    <submittedName>
        <fullName evidence="7">ABC transporter substrate-binding protein</fullName>
    </submittedName>
</protein>
<evidence type="ECO:0000259" key="6">
    <source>
        <dbReference type="Pfam" id="PF13458"/>
    </source>
</evidence>
<dbReference type="InterPro" id="IPR028081">
    <property type="entry name" value="Leu-bd"/>
</dbReference>
<keyword evidence="2" id="KW-0813">Transport</keyword>
<feature type="domain" description="Leucine-binding protein" evidence="6">
    <location>
        <begin position="27"/>
        <end position="352"/>
    </location>
</feature>
<feature type="chain" id="PRO_5046114530" evidence="5">
    <location>
        <begin position="21"/>
        <end position="403"/>
    </location>
</feature>
<dbReference type="EMBL" id="JAPNKA010000001">
    <property type="protein sequence ID" value="MCY1080222.1"/>
    <property type="molecule type" value="Genomic_DNA"/>
</dbReference>
<dbReference type="PRINTS" id="PR00337">
    <property type="entry name" value="LEUILEVALBP"/>
</dbReference>
<name>A0ABT4AEV9_9BACT</name>
<reference evidence="7 8" key="1">
    <citation type="submission" date="2022-11" db="EMBL/GenBank/DDBJ databases">
        <title>Minimal conservation of predation-associated metabolite biosynthetic gene clusters underscores biosynthetic potential of Myxococcota including descriptions for ten novel species: Archangium lansinium sp. nov., Myxococcus landrumus sp. nov., Nannocystis bai.</title>
        <authorList>
            <person name="Ahearne A."/>
            <person name="Stevens C."/>
            <person name="Phillips K."/>
        </authorList>
    </citation>
    <scope>NUCLEOTIDE SEQUENCE [LARGE SCALE GENOMIC DNA]</scope>
    <source>
        <strain evidence="7 8">MIWBW</strain>
    </source>
</reference>
<dbReference type="PANTHER" id="PTHR30483">
    <property type="entry name" value="LEUCINE-SPECIFIC-BINDING PROTEIN"/>
    <property type="match status" value="1"/>
</dbReference>
<evidence type="ECO:0000256" key="4">
    <source>
        <dbReference type="ARBA" id="ARBA00022970"/>
    </source>
</evidence>
<comment type="caution">
    <text evidence="7">The sequence shown here is derived from an EMBL/GenBank/DDBJ whole genome shotgun (WGS) entry which is preliminary data.</text>
</comment>
<evidence type="ECO:0000256" key="3">
    <source>
        <dbReference type="ARBA" id="ARBA00022729"/>
    </source>
</evidence>
<proteinExistence type="inferred from homology"/>